<feature type="region of interest" description="Disordered" evidence="1">
    <location>
        <begin position="125"/>
        <end position="160"/>
    </location>
</feature>
<proteinExistence type="predicted"/>
<gene>
    <name evidence="2" type="ORF">AGABI1DRAFT_125518</name>
</gene>
<keyword evidence="3" id="KW-1185">Reference proteome</keyword>
<evidence type="ECO:0000256" key="1">
    <source>
        <dbReference type="SAM" id="MobiDB-lite"/>
    </source>
</evidence>
<reference evidence="3" key="1">
    <citation type="journal article" date="2012" name="Proc. Natl. Acad. Sci. U.S.A.">
        <title>Genome sequence of the button mushroom Agaricus bisporus reveals mechanisms governing adaptation to a humic-rich ecological niche.</title>
        <authorList>
            <person name="Morin E."/>
            <person name="Kohler A."/>
            <person name="Baker A.R."/>
            <person name="Foulongne-Oriol M."/>
            <person name="Lombard V."/>
            <person name="Nagy L.G."/>
            <person name="Ohm R.A."/>
            <person name="Patyshakuliyeva A."/>
            <person name="Brun A."/>
            <person name="Aerts A.L."/>
            <person name="Bailey A.M."/>
            <person name="Billette C."/>
            <person name="Coutinho P.M."/>
            <person name="Deakin G."/>
            <person name="Doddapaneni H."/>
            <person name="Floudas D."/>
            <person name="Grimwood J."/>
            <person name="Hilden K."/>
            <person name="Kuees U."/>
            <person name="LaButti K.M."/>
            <person name="Lapidus A."/>
            <person name="Lindquist E.A."/>
            <person name="Lucas S.M."/>
            <person name="Murat C."/>
            <person name="Riley R.W."/>
            <person name="Salamov A.A."/>
            <person name="Schmutz J."/>
            <person name="Subramanian V."/>
            <person name="Woesten H.A.B."/>
            <person name="Xu J."/>
            <person name="Eastwood D.C."/>
            <person name="Foster G.D."/>
            <person name="Sonnenberg A.S."/>
            <person name="Cullen D."/>
            <person name="de Vries R.P."/>
            <person name="Lundell T."/>
            <person name="Hibbett D.S."/>
            <person name="Henrissat B."/>
            <person name="Burton K.S."/>
            <person name="Kerrigan R.W."/>
            <person name="Challen M.P."/>
            <person name="Grigoriev I.V."/>
            <person name="Martin F."/>
        </authorList>
    </citation>
    <scope>NUCLEOTIDE SEQUENCE [LARGE SCALE GENOMIC DNA]</scope>
    <source>
        <strain evidence="3">JB137-S8 / ATCC MYA-4627 / FGSC 10392</strain>
    </source>
</reference>
<dbReference type="Proteomes" id="UP000008493">
    <property type="component" value="Unassembled WGS sequence"/>
</dbReference>
<protein>
    <submittedName>
        <fullName evidence="2">Uncharacterized protein</fullName>
    </submittedName>
</protein>
<dbReference type="GeneID" id="18826323"/>
<name>K5W854_AGABU</name>
<accession>K5W854</accession>
<dbReference type="HOGENOM" id="CLU_1389846_0_0_1"/>
<dbReference type="InParanoid" id="K5W854"/>
<sequence>MLRLQAADRQKWKVHSNPLLLNKLRTLRLHITDTGNPLWFLSKIAIYDYISTTDWDLMRRLHALRLPIVNKIHHTQLPSRQVHTLLLQSVRLLLLCWDVHPSSMLREVHQTPSDAYPEFVRTMQPRPISHVPPPESEPDASPDSVRKIHPPRRPRCHVSSTVATKPSMVKDLISNHIFASSNLSNLIIHTSSHLYV</sequence>
<feature type="compositionally biased region" description="Basic residues" evidence="1">
    <location>
        <begin position="147"/>
        <end position="156"/>
    </location>
</feature>
<dbReference type="KEGG" id="abp:AGABI1DRAFT125518"/>
<evidence type="ECO:0000313" key="3">
    <source>
        <dbReference type="Proteomes" id="UP000008493"/>
    </source>
</evidence>
<dbReference type="RefSeq" id="XP_007326891.1">
    <property type="nucleotide sequence ID" value="XM_007326829.1"/>
</dbReference>
<dbReference type="EMBL" id="JH971386">
    <property type="protein sequence ID" value="EKM83039.1"/>
    <property type="molecule type" value="Genomic_DNA"/>
</dbReference>
<dbReference type="AlphaFoldDB" id="K5W854"/>
<evidence type="ECO:0000313" key="2">
    <source>
        <dbReference type="EMBL" id="EKM83039.1"/>
    </source>
</evidence>
<organism evidence="2 3">
    <name type="scientific">Agaricus bisporus var. burnettii (strain JB137-S8 / ATCC MYA-4627 / FGSC 10392)</name>
    <name type="common">White button mushroom</name>
    <dbReference type="NCBI Taxonomy" id="597362"/>
    <lineage>
        <taxon>Eukaryota</taxon>
        <taxon>Fungi</taxon>
        <taxon>Dikarya</taxon>
        <taxon>Basidiomycota</taxon>
        <taxon>Agaricomycotina</taxon>
        <taxon>Agaricomycetes</taxon>
        <taxon>Agaricomycetidae</taxon>
        <taxon>Agaricales</taxon>
        <taxon>Agaricineae</taxon>
        <taxon>Agaricaceae</taxon>
        <taxon>Agaricus</taxon>
    </lineage>
</organism>